<evidence type="ECO:0000256" key="1">
    <source>
        <dbReference type="ARBA" id="ARBA00004635"/>
    </source>
</evidence>
<evidence type="ECO:0000259" key="8">
    <source>
        <dbReference type="Pfam" id="PF05504"/>
    </source>
</evidence>
<comment type="subcellular location">
    <subcellularLocation>
        <location evidence="1">Membrane</location>
        <topology evidence="1">Lipid-anchor</topology>
    </subcellularLocation>
</comment>
<dbReference type="AlphaFoldDB" id="A0A917GZC3"/>
<comment type="similarity">
    <text evidence="2">Belongs to the GerABKC lipoprotein family.</text>
</comment>
<evidence type="ECO:0000256" key="7">
    <source>
        <dbReference type="ARBA" id="ARBA00023288"/>
    </source>
</evidence>
<dbReference type="GO" id="GO:0016020">
    <property type="term" value="C:membrane"/>
    <property type="evidence" value="ECO:0007669"/>
    <property type="project" value="UniProtKB-SubCell"/>
</dbReference>
<keyword evidence="7" id="KW-0449">Lipoprotein</keyword>
<dbReference type="Pfam" id="PF25198">
    <property type="entry name" value="Spore_GerAC_N"/>
    <property type="match status" value="1"/>
</dbReference>
<feature type="domain" description="Spore germination GerAC-like C-terminal" evidence="8">
    <location>
        <begin position="218"/>
        <end position="381"/>
    </location>
</feature>
<dbReference type="EMBL" id="BMHY01000002">
    <property type="protein sequence ID" value="GGG62372.1"/>
    <property type="molecule type" value="Genomic_DNA"/>
</dbReference>
<evidence type="ECO:0000259" key="9">
    <source>
        <dbReference type="Pfam" id="PF25198"/>
    </source>
</evidence>
<dbReference type="InterPro" id="IPR008844">
    <property type="entry name" value="Spore_GerAC-like"/>
</dbReference>
<evidence type="ECO:0000256" key="6">
    <source>
        <dbReference type="ARBA" id="ARBA00023139"/>
    </source>
</evidence>
<feature type="domain" description="Spore germination protein N-terminal" evidence="9">
    <location>
        <begin position="27"/>
        <end position="200"/>
    </location>
</feature>
<comment type="caution">
    <text evidence="10">The sequence shown here is derived from an EMBL/GenBank/DDBJ whole genome shotgun (WGS) entry which is preliminary data.</text>
</comment>
<sequence length="396" mass="44057">MKRSWRTGLCLTMVMACISMLLTGCWDRREINDVAFVLGSALDITDNGDFEVSVLIPLPGNMGGAVGGGGGGSQKPFTIKTTRGKTIKEAIDILQKSLPRWLYFGHRRVLVISDRLAQTVGLSPIVDAITRMPENRLTAFVAISKGSALDVLNADVRLERFSAESIREVLQSDSSIRVSLKDVTSSIVAVGEDAMLPYLQKKQTNLKGQEAEDIDVIGFALTHNGIMKAAAKDDASNGIRLLSNQFRPYRETIVDGNHAITIAVNTCKLKVKSVMIDGIARFDIQSDIQFSINEDSDLNRNYNDIGQRTHIEKLFEQKAENDIKKAIAMMQKSNSDVIGFGRYLNRAYPGKWKNEWKSQWETVFPKCDFTVKVDADLFRIGMNRENLAKKDKEDNG</sequence>
<dbReference type="PANTHER" id="PTHR35789">
    <property type="entry name" value="SPORE GERMINATION PROTEIN B3"/>
    <property type="match status" value="1"/>
</dbReference>
<dbReference type="PANTHER" id="PTHR35789:SF1">
    <property type="entry name" value="SPORE GERMINATION PROTEIN B3"/>
    <property type="match status" value="1"/>
</dbReference>
<dbReference type="NCBIfam" id="TIGR02887">
    <property type="entry name" value="spore_ger_x_C"/>
    <property type="match status" value="1"/>
</dbReference>
<proteinExistence type="inferred from homology"/>
<gene>
    <name evidence="10" type="primary">yfkR</name>
    <name evidence="10" type="ORF">GCM10010918_15090</name>
</gene>
<keyword evidence="4" id="KW-0732">Signal</keyword>
<dbReference type="Pfam" id="PF05504">
    <property type="entry name" value="Spore_GerAC"/>
    <property type="match status" value="1"/>
</dbReference>
<reference evidence="10 11" key="1">
    <citation type="journal article" date="2014" name="Int. J. Syst. Evol. Microbiol.">
        <title>Complete genome sequence of Corynebacterium casei LMG S-19264T (=DSM 44701T), isolated from a smear-ripened cheese.</title>
        <authorList>
            <consortium name="US DOE Joint Genome Institute (JGI-PGF)"/>
            <person name="Walter F."/>
            <person name="Albersmeier A."/>
            <person name="Kalinowski J."/>
            <person name="Ruckert C."/>
        </authorList>
    </citation>
    <scope>NUCLEOTIDE SEQUENCE [LARGE SCALE GENOMIC DNA]</scope>
    <source>
        <strain evidence="10 11">CGMCC 1.15286</strain>
    </source>
</reference>
<dbReference type="Proteomes" id="UP000600247">
    <property type="component" value="Unassembled WGS sequence"/>
</dbReference>
<evidence type="ECO:0000313" key="10">
    <source>
        <dbReference type="EMBL" id="GGG62372.1"/>
    </source>
</evidence>
<accession>A0A917GZC3</accession>
<evidence type="ECO:0000256" key="3">
    <source>
        <dbReference type="ARBA" id="ARBA00022544"/>
    </source>
</evidence>
<dbReference type="GO" id="GO:0009847">
    <property type="term" value="P:spore germination"/>
    <property type="evidence" value="ECO:0007669"/>
    <property type="project" value="InterPro"/>
</dbReference>
<dbReference type="InterPro" id="IPR038501">
    <property type="entry name" value="Spore_GerAC_C_sf"/>
</dbReference>
<dbReference type="InterPro" id="IPR046953">
    <property type="entry name" value="Spore_GerAC-like_C"/>
</dbReference>
<evidence type="ECO:0000256" key="4">
    <source>
        <dbReference type="ARBA" id="ARBA00022729"/>
    </source>
</evidence>
<protein>
    <submittedName>
        <fullName evidence="10">Spore germination protein YfkR</fullName>
    </submittedName>
</protein>
<dbReference type="InterPro" id="IPR057336">
    <property type="entry name" value="GerAC_N"/>
</dbReference>
<name>A0A917GZC3_9BACL</name>
<dbReference type="Gene3D" id="3.30.300.210">
    <property type="entry name" value="Nutrient germinant receptor protein C, domain 3"/>
    <property type="match status" value="1"/>
</dbReference>
<keyword evidence="11" id="KW-1185">Reference proteome</keyword>
<dbReference type="PROSITE" id="PS51257">
    <property type="entry name" value="PROKAR_LIPOPROTEIN"/>
    <property type="match status" value="1"/>
</dbReference>
<evidence type="ECO:0000256" key="2">
    <source>
        <dbReference type="ARBA" id="ARBA00007886"/>
    </source>
</evidence>
<keyword evidence="6" id="KW-0564">Palmitate</keyword>
<evidence type="ECO:0000313" key="11">
    <source>
        <dbReference type="Proteomes" id="UP000600247"/>
    </source>
</evidence>
<evidence type="ECO:0000256" key="5">
    <source>
        <dbReference type="ARBA" id="ARBA00023136"/>
    </source>
</evidence>
<organism evidence="10 11">
    <name type="scientific">Paenibacillus radicis</name>
    <name type="common">ex Gao et al. 2016</name>
    <dbReference type="NCBI Taxonomy" id="1737354"/>
    <lineage>
        <taxon>Bacteria</taxon>
        <taxon>Bacillati</taxon>
        <taxon>Bacillota</taxon>
        <taxon>Bacilli</taxon>
        <taxon>Bacillales</taxon>
        <taxon>Paenibacillaceae</taxon>
        <taxon>Paenibacillus</taxon>
    </lineage>
</organism>
<keyword evidence="3" id="KW-0309">Germination</keyword>
<keyword evidence="5" id="KW-0472">Membrane</keyword>
<dbReference type="RefSeq" id="WP_229692038.1">
    <property type="nucleotide sequence ID" value="NZ_BMHY01000002.1"/>
</dbReference>